<protein>
    <submittedName>
        <fullName evidence="2">Uncharacterized protein</fullName>
    </submittedName>
</protein>
<feature type="region of interest" description="Disordered" evidence="1">
    <location>
        <begin position="227"/>
        <end position="277"/>
    </location>
</feature>
<comment type="caution">
    <text evidence="2">The sequence shown here is derived from an EMBL/GenBank/DDBJ whole genome shotgun (WGS) entry which is preliminary data.</text>
</comment>
<proteinExistence type="predicted"/>
<evidence type="ECO:0000313" key="2">
    <source>
        <dbReference type="EMBL" id="KAJ7632279.1"/>
    </source>
</evidence>
<evidence type="ECO:0000313" key="3">
    <source>
        <dbReference type="Proteomes" id="UP001221142"/>
    </source>
</evidence>
<feature type="region of interest" description="Disordered" evidence="1">
    <location>
        <begin position="19"/>
        <end position="41"/>
    </location>
</feature>
<reference evidence="2" key="1">
    <citation type="submission" date="2023-03" db="EMBL/GenBank/DDBJ databases">
        <title>Massive genome expansion in bonnet fungi (Mycena s.s.) driven by repeated elements and novel gene families across ecological guilds.</title>
        <authorList>
            <consortium name="Lawrence Berkeley National Laboratory"/>
            <person name="Harder C.B."/>
            <person name="Miyauchi S."/>
            <person name="Viragh M."/>
            <person name="Kuo A."/>
            <person name="Thoen E."/>
            <person name="Andreopoulos B."/>
            <person name="Lu D."/>
            <person name="Skrede I."/>
            <person name="Drula E."/>
            <person name="Henrissat B."/>
            <person name="Morin E."/>
            <person name="Kohler A."/>
            <person name="Barry K."/>
            <person name="LaButti K."/>
            <person name="Morin E."/>
            <person name="Salamov A."/>
            <person name="Lipzen A."/>
            <person name="Mereny Z."/>
            <person name="Hegedus B."/>
            <person name="Baldrian P."/>
            <person name="Stursova M."/>
            <person name="Weitz H."/>
            <person name="Taylor A."/>
            <person name="Grigoriev I.V."/>
            <person name="Nagy L.G."/>
            <person name="Martin F."/>
            <person name="Kauserud H."/>
        </authorList>
    </citation>
    <scope>NUCLEOTIDE SEQUENCE</scope>
    <source>
        <strain evidence="2">9284</strain>
    </source>
</reference>
<gene>
    <name evidence="2" type="ORF">FB45DRAFT_978083</name>
</gene>
<sequence>MNGCVDDGRPSVWAALEALSPPEHHSTRREDTVPGDSDGTPDVDVEGLTGLMLYAPLHPTDESEVELGHIKSIRVPFKSVSQSRWDFLWSVTVGLLQSTPTTVVKTWVPSPTKISFQVLWWGYRLYLPPPIMASLNSGEAEAVKIATTVTAALTWFLSHVSATMVPPPLQPAFLLLQKLGPYVGYIGTFIAWIWGTVQGADKGNGVVLTATWILPVALIPSTIKAPIPSPPTSAPAPSTSAPAPPTDAPEPSTGTPAPPTSEPEAPTSEPAPVPATS</sequence>
<accession>A0AAD7BVY4</accession>
<organism evidence="2 3">
    <name type="scientific">Roridomyces roridus</name>
    <dbReference type="NCBI Taxonomy" id="1738132"/>
    <lineage>
        <taxon>Eukaryota</taxon>
        <taxon>Fungi</taxon>
        <taxon>Dikarya</taxon>
        <taxon>Basidiomycota</taxon>
        <taxon>Agaricomycotina</taxon>
        <taxon>Agaricomycetes</taxon>
        <taxon>Agaricomycetidae</taxon>
        <taxon>Agaricales</taxon>
        <taxon>Marasmiineae</taxon>
        <taxon>Mycenaceae</taxon>
        <taxon>Roridomyces</taxon>
    </lineage>
</organism>
<name>A0AAD7BVY4_9AGAR</name>
<dbReference type="EMBL" id="JARKIF010000008">
    <property type="protein sequence ID" value="KAJ7632279.1"/>
    <property type="molecule type" value="Genomic_DNA"/>
</dbReference>
<feature type="compositionally biased region" description="Basic and acidic residues" evidence="1">
    <location>
        <begin position="22"/>
        <end position="32"/>
    </location>
</feature>
<dbReference type="Proteomes" id="UP001221142">
    <property type="component" value="Unassembled WGS sequence"/>
</dbReference>
<dbReference type="AlphaFoldDB" id="A0AAD7BVY4"/>
<dbReference type="PRINTS" id="PR01217">
    <property type="entry name" value="PRICHEXTENSN"/>
</dbReference>
<evidence type="ECO:0000256" key="1">
    <source>
        <dbReference type="SAM" id="MobiDB-lite"/>
    </source>
</evidence>
<keyword evidence="3" id="KW-1185">Reference proteome</keyword>